<proteinExistence type="predicted"/>
<dbReference type="EMBL" id="LN609528">
    <property type="protein sequence ID" value="CEF64627.1"/>
    <property type="molecule type" value="Genomic_DNA"/>
</dbReference>
<dbReference type="GO" id="GO:0061665">
    <property type="term" value="F:SUMO ligase activity"/>
    <property type="evidence" value="ECO:0007669"/>
    <property type="project" value="TreeGrafter"/>
</dbReference>
<organism evidence="1">
    <name type="scientific">Strongyloides ratti</name>
    <name type="common">Parasitic roundworm</name>
    <dbReference type="NCBI Taxonomy" id="34506"/>
    <lineage>
        <taxon>Eukaryota</taxon>
        <taxon>Metazoa</taxon>
        <taxon>Ecdysozoa</taxon>
        <taxon>Nematoda</taxon>
        <taxon>Chromadorea</taxon>
        <taxon>Rhabditida</taxon>
        <taxon>Tylenchina</taxon>
        <taxon>Panagrolaimomorpha</taxon>
        <taxon>Strongyloidoidea</taxon>
        <taxon>Strongyloididae</taxon>
        <taxon>Strongyloides</taxon>
    </lineage>
</organism>
<reference evidence="3" key="2">
    <citation type="submission" date="2020-12" db="UniProtKB">
        <authorList>
            <consortium name="WormBaseParasite"/>
        </authorList>
    </citation>
    <scope>IDENTIFICATION</scope>
</reference>
<evidence type="ECO:0000313" key="4">
    <source>
        <dbReference type="WormBase" id="SRAE_1000288000"/>
    </source>
</evidence>
<evidence type="ECO:0000313" key="3">
    <source>
        <dbReference type="WBParaSite" id="SRAE_1000288000.1"/>
    </source>
</evidence>
<dbReference type="STRING" id="34506.A0A090L4I3"/>
<dbReference type="AlphaFoldDB" id="A0A090L4I3"/>
<keyword evidence="2" id="KW-1185">Reference proteome</keyword>
<dbReference type="InterPro" id="IPR013083">
    <property type="entry name" value="Znf_RING/FYVE/PHD"/>
</dbReference>
<dbReference type="PANTHER" id="PTHR10782:SF4">
    <property type="entry name" value="TONALLI, ISOFORM E"/>
    <property type="match status" value="1"/>
</dbReference>
<gene>
    <name evidence="1 3 4" type="ORF">SRAE_1000288000</name>
</gene>
<dbReference type="Proteomes" id="UP000035682">
    <property type="component" value="Unplaced"/>
</dbReference>
<protein>
    <submittedName>
        <fullName evidence="1 3">Zinc finger, MIZ-type domain-containing protein</fullName>
    </submittedName>
</protein>
<dbReference type="CTD" id="36376992"/>
<accession>A0A090L4I3</accession>
<dbReference type="GO" id="GO:0000785">
    <property type="term" value="C:chromatin"/>
    <property type="evidence" value="ECO:0007669"/>
    <property type="project" value="TreeGrafter"/>
</dbReference>
<dbReference type="RefSeq" id="XP_024503828.1">
    <property type="nucleotide sequence ID" value="XM_024650008.1"/>
</dbReference>
<dbReference type="WormBase" id="SRAE_1000288000">
    <property type="protein sequence ID" value="SRP06350"/>
    <property type="gene ID" value="WBGene00259497"/>
</dbReference>
<dbReference type="GeneID" id="36376992"/>
<sequence>MAKSTKHHRNSNSNKIFQPEIIEKKLFFYEEKKILCTYEEGSRNSWFTTFDEKNKVTFCDHDFKFCVSSDILMSLTNPNTSNLYDIILRYISNSTNDESYSEKYPLDMEIFINDRNYTKLLPKLEEKNIPADFDRRVSYPTIITPAIINGYESSSQEKNDLISSCLFRVFIRYPLETGRRSHVNNKHFYFKIAFCLKNSPKAIINKLLKLSMLETKTFVMNIIKEFKPYEESMVIPLLSPTTKNNIILPFRGKYCEHLFPDDLECYLNQNVGNEEFLCRFCGNKCTPDDIFIDEYYYDILEKNPKITKIEVFKSGKYNVLETNDSHIKKNKKNNYNFINIDDVIFISGSSNDENDIKIYVNMSKFLWS</sequence>
<reference evidence="1 2" key="1">
    <citation type="submission" date="2014-09" db="EMBL/GenBank/DDBJ databases">
        <authorList>
            <person name="Martin A.A."/>
        </authorList>
    </citation>
    <scope>NUCLEOTIDE SEQUENCE</scope>
    <source>
        <strain evidence="2">ED321</strain>
        <strain evidence="1">ED321 Heterogonic</strain>
    </source>
</reference>
<evidence type="ECO:0000313" key="1">
    <source>
        <dbReference type="EMBL" id="CEF64627.1"/>
    </source>
</evidence>
<dbReference type="Gene3D" id="3.30.40.10">
    <property type="entry name" value="Zinc/RING finger domain, C3HC4 (zinc finger)"/>
    <property type="match status" value="1"/>
</dbReference>
<dbReference type="GO" id="GO:0016925">
    <property type="term" value="P:protein sumoylation"/>
    <property type="evidence" value="ECO:0007669"/>
    <property type="project" value="TreeGrafter"/>
</dbReference>
<dbReference type="OrthoDB" id="5875376at2759"/>
<dbReference type="PANTHER" id="PTHR10782">
    <property type="entry name" value="ZINC FINGER MIZ DOMAIN-CONTAINING PROTEIN"/>
    <property type="match status" value="1"/>
</dbReference>
<name>A0A090L4I3_STRRB</name>
<dbReference type="WBParaSite" id="SRAE_1000288000.1">
    <property type="protein sequence ID" value="SRAE_1000288000.1"/>
    <property type="gene ID" value="WBGene00259497"/>
</dbReference>
<evidence type="ECO:0000313" key="2">
    <source>
        <dbReference type="Proteomes" id="UP000035682"/>
    </source>
</evidence>